<dbReference type="AlphaFoldDB" id="A0A1F5A8M3"/>
<comment type="pathway">
    <text evidence="6">Purine metabolism; IMP biosynthesis via de novo pathway; 5-amino-1-(5-phospho-D-ribosyl)imidazole from N(2)-formyl-N(1)-(5-phospho-D-ribosyl)glycinamide: step 1/2.</text>
</comment>
<dbReference type="PANTHER" id="PTHR34696:SF1">
    <property type="entry name" value="PHOSPHORIBOSYLFORMYLGLYCINAMIDINE SYNTHASE SUBUNIT PURS"/>
    <property type="match status" value="1"/>
</dbReference>
<keyword evidence="2 6" id="KW-0436">Ligase</keyword>
<comment type="subunit">
    <text evidence="6">Part of the FGAM synthase complex composed of 1 PurL, 1 PurQ and 2 PurS subunits.</text>
</comment>
<dbReference type="EMBL" id="MEYH01000072">
    <property type="protein sequence ID" value="OGD14919.1"/>
    <property type="molecule type" value="Genomic_DNA"/>
</dbReference>
<dbReference type="GO" id="GO:0006189">
    <property type="term" value="P:'de novo' IMP biosynthetic process"/>
    <property type="evidence" value="ECO:0007669"/>
    <property type="project" value="UniProtKB-UniRule"/>
</dbReference>
<evidence type="ECO:0000256" key="3">
    <source>
        <dbReference type="ARBA" id="ARBA00022741"/>
    </source>
</evidence>
<dbReference type="HAMAP" id="MF_01926">
    <property type="entry name" value="PurS"/>
    <property type="match status" value="1"/>
</dbReference>
<organism evidence="7 8">
    <name type="scientific">Candidatus Sediminicultor quintus</name>
    <dbReference type="NCBI Taxonomy" id="1797291"/>
    <lineage>
        <taxon>Bacteria</taxon>
        <taxon>Pseudomonadati</taxon>
        <taxon>Atribacterota</taxon>
        <taxon>Candidatus Phoenicimicrobiia</taxon>
        <taxon>Candidatus Pheonicimicrobiales</taxon>
        <taxon>Candidatus Phoenicimicrobiaceae</taxon>
        <taxon>Candidatus Sediminicultor</taxon>
    </lineage>
</organism>
<sequence>MWLVKIYVTLKKGLLDAQGKATQNALESLGFKEVEEVRMGKYIHIKMKGQNQQMVIQRVEEMGKKLLANPVIEDFTYEVEVLK</sequence>
<name>A0A1F5A8M3_9BACT</name>
<dbReference type="EC" id="6.3.5.3" evidence="6"/>
<protein>
    <recommendedName>
        <fullName evidence="6">Phosphoribosylformylglycinamidine synthase subunit PurS</fullName>
        <shortName evidence="6">FGAM synthase</shortName>
        <ecNumber evidence="6">6.3.5.3</ecNumber>
    </recommendedName>
    <alternativeName>
        <fullName evidence="6">Formylglycinamide ribonucleotide amidotransferase subunit III</fullName>
        <shortName evidence="6">FGAR amidotransferase III</shortName>
        <shortName evidence="6">FGAR-AT III</shortName>
    </alternativeName>
    <alternativeName>
        <fullName evidence="6">Phosphoribosylformylglycinamidine synthase subunit III</fullName>
    </alternativeName>
</protein>
<evidence type="ECO:0000256" key="6">
    <source>
        <dbReference type="HAMAP-Rule" id="MF_01926"/>
    </source>
</evidence>
<evidence type="ECO:0000256" key="5">
    <source>
        <dbReference type="ARBA" id="ARBA00022840"/>
    </source>
</evidence>
<dbReference type="NCBIfam" id="NF004630">
    <property type="entry name" value="PRK05974.1"/>
    <property type="match status" value="1"/>
</dbReference>
<evidence type="ECO:0000256" key="2">
    <source>
        <dbReference type="ARBA" id="ARBA00022598"/>
    </source>
</evidence>
<dbReference type="InterPro" id="IPR003850">
    <property type="entry name" value="PurS"/>
</dbReference>
<evidence type="ECO:0000256" key="4">
    <source>
        <dbReference type="ARBA" id="ARBA00022755"/>
    </source>
</evidence>
<dbReference type="GO" id="GO:0005524">
    <property type="term" value="F:ATP binding"/>
    <property type="evidence" value="ECO:0007669"/>
    <property type="project" value="UniProtKB-UniRule"/>
</dbReference>
<proteinExistence type="inferred from homology"/>
<dbReference type="InterPro" id="IPR036604">
    <property type="entry name" value="PurS-like_sf"/>
</dbReference>
<keyword evidence="4 6" id="KW-0658">Purine biosynthesis</keyword>
<evidence type="ECO:0000256" key="1">
    <source>
        <dbReference type="ARBA" id="ARBA00022490"/>
    </source>
</evidence>
<comment type="similarity">
    <text evidence="6">Belongs to the PurS family.</text>
</comment>
<dbReference type="SUPFAM" id="SSF82697">
    <property type="entry name" value="PurS-like"/>
    <property type="match status" value="1"/>
</dbReference>
<dbReference type="Pfam" id="PF02700">
    <property type="entry name" value="PurS"/>
    <property type="match status" value="1"/>
</dbReference>
<evidence type="ECO:0000313" key="8">
    <source>
        <dbReference type="Proteomes" id="UP000177701"/>
    </source>
</evidence>
<dbReference type="UniPathway" id="UPA00074">
    <property type="reaction ID" value="UER00128"/>
</dbReference>
<comment type="catalytic activity">
    <reaction evidence="6">
        <text>N(2)-formyl-N(1)-(5-phospho-beta-D-ribosyl)glycinamide + L-glutamine + ATP + H2O = 2-formamido-N(1)-(5-O-phospho-beta-D-ribosyl)acetamidine + L-glutamate + ADP + phosphate + H(+)</text>
        <dbReference type="Rhea" id="RHEA:17129"/>
        <dbReference type="ChEBI" id="CHEBI:15377"/>
        <dbReference type="ChEBI" id="CHEBI:15378"/>
        <dbReference type="ChEBI" id="CHEBI:29985"/>
        <dbReference type="ChEBI" id="CHEBI:30616"/>
        <dbReference type="ChEBI" id="CHEBI:43474"/>
        <dbReference type="ChEBI" id="CHEBI:58359"/>
        <dbReference type="ChEBI" id="CHEBI:147286"/>
        <dbReference type="ChEBI" id="CHEBI:147287"/>
        <dbReference type="ChEBI" id="CHEBI:456216"/>
        <dbReference type="EC" id="6.3.5.3"/>
    </reaction>
</comment>
<dbReference type="PANTHER" id="PTHR34696">
    <property type="entry name" value="PHOSPHORIBOSYLFORMYLGLYCINAMIDINE SYNTHASE SUBUNIT PURS"/>
    <property type="match status" value="1"/>
</dbReference>
<dbReference type="Proteomes" id="UP000177701">
    <property type="component" value="Unassembled WGS sequence"/>
</dbReference>
<comment type="subcellular location">
    <subcellularLocation>
        <location evidence="6">Cytoplasm</location>
    </subcellularLocation>
</comment>
<comment type="function">
    <text evidence="6">Part of the phosphoribosylformylglycinamidine synthase complex involved in the purines biosynthetic pathway. Catalyzes the ATP-dependent conversion of formylglycinamide ribonucleotide (FGAR) and glutamine to yield formylglycinamidine ribonucleotide (FGAM) and glutamate. The FGAM synthase complex is composed of three subunits. PurQ produces an ammonia molecule by converting glutamine to glutamate. PurL transfers the ammonia molecule to FGAR to form FGAM in an ATP-dependent manner. PurS interacts with PurQ and PurL and is thought to assist in the transfer of the ammonia molecule from PurQ to PurL.</text>
</comment>
<dbReference type="STRING" id="1797291.A2V47_09230"/>
<evidence type="ECO:0000313" key="7">
    <source>
        <dbReference type="EMBL" id="OGD14919.1"/>
    </source>
</evidence>
<keyword evidence="3 6" id="KW-0547">Nucleotide-binding</keyword>
<comment type="caution">
    <text evidence="7">The sequence shown here is derived from an EMBL/GenBank/DDBJ whole genome shotgun (WGS) entry which is preliminary data.</text>
</comment>
<gene>
    <name evidence="6" type="primary">purS</name>
    <name evidence="7" type="ORF">A2V47_09230</name>
</gene>
<dbReference type="GO" id="GO:0005737">
    <property type="term" value="C:cytoplasm"/>
    <property type="evidence" value="ECO:0007669"/>
    <property type="project" value="UniProtKB-SubCell"/>
</dbReference>
<dbReference type="GO" id="GO:0004642">
    <property type="term" value="F:phosphoribosylformylglycinamidine synthase activity"/>
    <property type="evidence" value="ECO:0007669"/>
    <property type="project" value="UniProtKB-UniRule"/>
</dbReference>
<dbReference type="Gene3D" id="3.30.1280.10">
    <property type="entry name" value="Phosphoribosylformylglycinamidine synthase subunit PurS"/>
    <property type="match status" value="1"/>
</dbReference>
<keyword evidence="5 6" id="KW-0067">ATP-binding</keyword>
<accession>A0A1F5A8M3</accession>
<keyword evidence="1 6" id="KW-0963">Cytoplasm</keyword>
<dbReference type="NCBIfam" id="TIGR00302">
    <property type="entry name" value="phosphoribosylformylglycinamidine synthase subunit PurS"/>
    <property type="match status" value="1"/>
</dbReference>
<reference evidence="7 8" key="1">
    <citation type="journal article" date="2016" name="Nat. Commun.">
        <title>Thousands of microbial genomes shed light on interconnected biogeochemical processes in an aquifer system.</title>
        <authorList>
            <person name="Anantharaman K."/>
            <person name="Brown C.T."/>
            <person name="Hug L.A."/>
            <person name="Sharon I."/>
            <person name="Castelle C.J."/>
            <person name="Probst A.J."/>
            <person name="Thomas B.C."/>
            <person name="Singh A."/>
            <person name="Wilkins M.J."/>
            <person name="Karaoz U."/>
            <person name="Brodie E.L."/>
            <person name="Williams K.H."/>
            <person name="Hubbard S.S."/>
            <person name="Banfield J.F."/>
        </authorList>
    </citation>
    <scope>NUCLEOTIDE SEQUENCE [LARGE SCALE GENOMIC DNA]</scope>
</reference>